<evidence type="ECO:0000313" key="2">
    <source>
        <dbReference type="EMBL" id="MDP2542595.1"/>
    </source>
</evidence>
<name>A0A2G1BTD1_9FLAO</name>
<organism evidence="3 4">
    <name type="scientific">Tenacibaculum discolor</name>
    <dbReference type="NCBI Taxonomy" id="361581"/>
    <lineage>
        <taxon>Bacteria</taxon>
        <taxon>Pseudomonadati</taxon>
        <taxon>Bacteroidota</taxon>
        <taxon>Flavobacteriia</taxon>
        <taxon>Flavobacteriales</taxon>
        <taxon>Flavobacteriaceae</taxon>
        <taxon>Tenacibaculum</taxon>
    </lineage>
</organism>
<reference evidence="3" key="2">
    <citation type="submission" date="2017-10" db="EMBL/GenBank/DDBJ databases">
        <authorList>
            <person name="Enke T.N."/>
            <person name="Cordero O.X."/>
        </authorList>
    </citation>
    <scope>NUCLEOTIDE SEQUENCE</scope>
    <source>
        <strain evidence="3">4G03</strain>
    </source>
</reference>
<feature type="domain" description="Gp5/Type VI secretion system Vgr protein OB-fold" evidence="1">
    <location>
        <begin position="367"/>
        <end position="447"/>
    </location>
</feature>
<evidence type="ECO:0000259" key="1">
    <source>
        <dbReference type="Pfam" id="PF04717"/>
    </source>
</evidence>
<sequence length="614" mass="67790">MHKIKEEALDKQITIDGNFVKSYKTITINQFLYKHHTFEVVVDIETVEEAGSYTLDKSKEWLGKQLTTNVSGKAFVGVVLDVSMRHNEIGLHGELILKGLSQTVLLENGKQQKSWLEKDLGSIVTEIVDATAIKNKISPSYTAVIPYQCQYGESDYKYLQRLAYQYNEWFYFDGVDVIFGKPESEGQKPIELEYSKDLKELQIKTKTYNPTLATYSYDSLNDQFFEGDLKANNEGLNDLANTALKASEQVYKEVKDFGVSDVFLQDKSSLDEYLQKRLQGLSAGGNVLKASGVTKGLCLGTIIKVSAAKYDEGEYTVKQYGEYIITQISHYADVGGAYHNTFEAIPANTKSLPLNENIARAVANNQVAKVVSNKDPESKGRVQVQFYWQEAIGAKTDFIRVMTPDAGSSDLTKTNRGFVFIPEIGDQVMVGFEHNDPNRPFVMGSMFTGKNGAGGDEENVRKSIITRGGHTIELDDTKDKEKITIKDKDGSIITFDTKEKSLFVQSAETMEFSAKNVKIIAEENIELQAKGEIKTASEKDTSILSQGAIKAQADKDASITSSANVAIEASSKATIKGQNTTIEGQAAAELKGQQTKVQGQMTVVQGASGKFDIM</sequence>
<dbReference type="EMBL" id="JAUYVU010000012">
    <property type="protein sequence ID" value="MDP2542595.1"/>
    <property type="molecule type" value="Genomic_DNA"/>
</dbReference>
<dbReference type="SUPFAM" id="SSF69349">
    <property type="entry name" value="Phage fibre proteins"/>
    <property type="match status" value="1"/>
</dbReference>
<reference evidence="2 5" key="3">
    <citation type="submission" date="2023-07" db="EMBL/GenBank/DDBJ databases">
        <title>Genome content predicts the carbon catabolic preferences of heterotrophic bacteria.</title>
        <authorList>
            <person name="Gralka M."/>
        </authorList>
    </citation>
    <scope>NUCLEOTIDE SEQUENCE [LARGE SCALE GENOMIC DNA]</scope>
    <source>
        <strain evidence="2 5">4G03</strain>
    </source>
</reference>
<reference evidence="3 4" key="1">
    <citation type="journal article" date="2016" name="Nat. Commun.">
        <title>Microbial interactions lead to rapid micro-scale successions on model marine particles.</title>
        <authorList>
            <person name="Datta M.S."/>
            <person name="Sliwerska E."/>
            <person name="Gore J."/>
            <person name="Polz M.F."/>
            <person name="Cordero O.X."/>
        </authorList>
    </citation>
    <scope>NUCLEOTIDE SEQUENCE [LARGE SCALE GENOMIC DNA]</scope>
    <source>
        <strain evidence="3 4">4G03</strain>
    </source>
</reference>
<keyword evidence="5" id="KW-1185">Reference proteome</keyword>
<dbReference type="AlphaFoldDB" id="A0A2G1BTD1"/>
<protein>
    <submittedName>
        <fullName evidence="2">Phage baseplate assembly protein V</fullName>
    </submittedName>
</protein>
<dbReference type="Proteomes" id="UP001242342">
    <property type="component" value="Unassembled WGS sequence"/>
</dbReference>
<dbReference type="RefSeq" id="WP_099215484.1">
    <property type="nucleotide sequence ID" value="NZ_JAUYVU010000012.1"/>
</dbReference>
<dbReference type="EMBL" id="PDUU01000008">
    <property type="protein sequence ID" value="PHN97268.1"/>
    <property type="molecule type" value="Genomic_DNA"/>
</dbReference>
<dbReference type="Gene3D" id="3.55.50.10">
    <property type="entry name" value="Baseplate protein-like domains"/>
    <property type="match status" value="1"/>
</dbReference>
<comment type="caution">
    <text evidence="3">The sequence shown here is derived from an EMBL/GenBank/DDBJ whole genome shotgun (WGS) entry which is preliminary data.</text>
</comment>
<dbReference type="Pfam" id="PF04717">
    <property type="entry name" value="Phage_base_V"/>
    <property type="match status" value="1"/>
</dbReference>
<evidence type="ECO:0000313" key="3">
    <source>
        <dbReference type="EMBL" id="PHN97268.1"/>
    </source>
</evidence>
<dbReference type="InterPro" id="IPR006531">
    <property type="entry name" value="Gp5/Vgr_OB"/>
</dbReference>
<proteinExistence type="predicted"/>
<dbReference type="SUPFAM" id="SSF69279">
    <property type="entry name" value="Phage tail proteins"/>
    <property type="match status" value="1"/>
</dbReference>
<dbReference type="Pfam" id="PF05954">
    <property type="entry name" value="Phage_GPD"/>
    <property type="match status" value="1"/>
</dbReference>
<dbReference type="InterPro" id="IPR037026">
    <property type="entry name" value="Vgr_OB-fold_dom_sf"/>
</dbReference>
<dbReference type="Gene3D" id="2.40.50.230">
    <property type="entry name" value="Gp5 N-terminal domain"/>
    <property type="match status" value="1"/>
</dbReference>
<evidence type="ECO:0000313" key="4">
    <source>
        <dbReference type="Proteomes" id="UP000222163"/>
    </source>
</evidence>
<gene>
    <name evidence="3" type="ORF">CSC81_09285</name>
    <name evidence="2" type="ORF">Q8W23_14030</name>
</gene>
<accession>A0A2G1BTD1</accession>
<dbReference type="Proteomes" id="UP000222163">
    <property type="component" value="Unassembled WGS sequence"/>
</dbReference>
<evidence type="ECO:0000313" key="5">
    <source>
        <dbReference type="Proteomes" id="UP001242342"/>
    </source>
</evidence>
<dbReference type="SUPFAM" id="SSF69255">
    <property type="entry name" value="gp5 N-terminal domain-like"/>
    <property type="match status" value="1"/>
</dbReference>